<dbReference type="RefSeq" id="WP_000969103.1">
    <property type="nucleotide sequence ID" value="NZ_BKCC01000217.1"/>
</dbReference>
<reference evidence="2" key="3">
    <citation type="submission" date="2020-02" db="EMBL/GenBank/DDBJ databases">
        <authorList>
            <consortium name="GenomeTrakr network: Whole genome sequencing for foodborne pathogen traceback"/>
        </authorList>
    </citation>
    <scope>NUCLEOTIDE SEQUENCE</scope>
    <source>
        <strain evidence="2">CFSAN046653</strain>
    </source>
</reference>
<organism evidence="1 4">
    <name type="scientific">Escherichia coli</name>
    <dbReference type="NCBI Taxonomy" id="562"/>
    <lineage>
        <taxon>Bacteria</taxon>
        <taxon>Pseudomonadati</taxon>
        <taxon>Pseudomonadota</taxon>
        <taxon>Gammaproteobacteria</taxon>
        <taxon>Enterobacterales</taxon>
        <taxon>Enterobacteriaceae</taxon>
        <taxon>Escherichia</taxon>
    </lineage>
</organism>
<dbReference type="Proteomes" id="UP000868636">
    <property type="component" value="Unassembled WGS sequence"/>
</dbReference>
<evidence type="ECO:0000313" key="1">
    <source>
        <dbReference type="EMBL" id="AXO08367.1"/>
    </source>
</evidence>
<reference evidence="1 4" key="2">
    <citation type="submission" date="2018-08" db="EMBL/GenBank/DDBJ databases">
        <title>Complete genome sequencing and genomic characterization of five Escherichia coli strains co-producing MCR-1 and ESBLs from different origins in China.</title>
        <authorList>
            <person name="Bai L."/>
        </authorList>
    </citation>
    <scope>NUCLEOTIDE SEQUENCE [LARGE SCALE GENOMIC DNA]</scope>
    <source>
        <strain evidence="4">cq9</strain>
        <strain evidence="1">Cq9</strain>
    </source>
</reference>
<dbReference type="Proteomes" id="UP000256244">
    <property type="component" value="Chromosome"/>
</dbReference>
<protein>
    <submittedName>
        <fullName evidence="1">Uncharacterized protein</fullName>
    </submittedName>
</protein>
<proteinExistence type="predicted"/>
<dbReference type="EMBL" id="CP031546">
    <property type="protein sequence ID" value="AXO08367.1"/>
    <property type="molecule type" value="Genomic_DNA"/>
</dbReference>
<dbReference type="Proteomes" id="UP000775646">
    <property type="component" value="Unassembled WGS sequence"/>
</dbReference>
<reference evidence="3" key="4">
    <citation type="submission" date="2021-03" db="EMBL/GenBank/DDBJ databases">
        <authorList>
            <consortium name="NCBI Pathogen Detection Project"/>
        </authorList>
    </citation>
    <scope>NUCLEOTIDE SEQUENCE</scope>
    <source>
        <strain evidence="3">SJP41</strain>
    </source>
</reference>
<accession>A0A0U4VIT3</accession>
<dbReference type="EMBL" id="AASZRA010000046">
    <property type="protein sequence ID" value="EFI6955053.1"/>
    <property type="molecule type" value="Genomic_DNA"/>
</dbReference>
<dbReference type="EMBL" id="DADPIR010000019">
    <property type="protein sequence ID" value="HAZ7492645.1"/>
    <property type="molecule type" value="Genomic_DNA"/>
</dbReference>
<gene>
    <name evidence="2" type="ORF">BCB93_004787</name>
    <name evidence="1" type="ORF">DS732_19485</name>
    <name evidence="3" type="ORF">J8F57_002880</name>
</gene>
<name>A0A0U4VIT3_ECOLX</name>
<reference evidence="3" key="1">
    <citation type="journal article" date="2018" name="Genome Biol.">
        <title>SKESA: strategic k-mer extension for scrupulous assemblies.</title>
        <authorList>
            <person name="Souvorov A."/>
            <person name="Agarwala R."/>
            <person name="Lipman D.J."/>
        </authorList>
    </citation>
    <scope>NUCLEOTIDE SEQUENCE</scope>
    <source>
        <strain evidence="3">SJP41</strain>
    </source>
</reference>
<sequence>MMDNQNNFTLESLKFAASFDESAARLYRRITCNSYDKFIEMFYIDLEKTIRLIEKNASLMQNDGEDRLSIEIINILIGFGYDSGHDNYINGHSDIVVSFKNYTWIGEAKIHSSYDYLMEGFHQLCSRYSTGSEDDCQGGLIIYVKSNNALDVVEKWKKTLTSKKDDFEDFYLSDCKTREKLSFYSSHKHPKSGLPYKVRHFAVILGFAPKDKSARTAKSRK</sequence>
<dbReference type="AlphaFoldDB" id="A0A0U4VIT3"/>
<evidence type="ECO:0000313" key="2">
    <source>
        <dbReference type="EMBL" id="EFI6955053.1"/>
    </source>
</evidence>
<evidence type="ECO:0000313" key="4">
    <source>
        <dbReference type="Proteomes" id="UP000256244"/>
    </source>
</evidence>
<evidence type="ECO:0000313" key="3">
    <source>
        <dbReference type="EMBL" id="HAZ7492645.1"/>
    </source>
</evidence>